<dbReference type="Gene3D" id="3.40.50.150">
    <property type="entry name" value="Vaccinia Virus protein VP39"/>
    <property type="match status" value="1"/>
</dbReference>
<dbReference type="Proteomes" id="UP000247476">
    <property type="component" value="Unassembled WGS sequence"/>
</dbReference>
<keyword evidence="1" id="KW-0004">4Fe-4S</keyword>
<dbReference type="FunFam" id="2.40.50.1070:FF:000003">
    <property type="entry name" value="23S rRNA (Uracil-5-)-methyltransferase RumA"/>
    <property type="match status" value="1"/>
</dbReference>
<feature type="binding site" evidence="6">
    <location>
        <position position="435"/>
    </location>
    <ligand>
        <name>S-adenosyl-L-methionine</name>
        <dbReference type="ChEBI" id="CHEBI:59789"/>
    </ligand>
</feature>
<feature type="binding site" evidence="6">
    <location>
        <position position="337"/>
    </location>
    <ligand>
        <name>S-adenosyl-L-methionine</name>
        <dbReference type="ChEBI" id="CHEBI:59789"/>
    </ligand>
</feature>
<evidence type="ECO:0000313" key="10">
    <source>
        <dbReference type="EMBL" id="PYI50074.1"/>
    </source>
</evidence>
<dbReference type="PROSITE" id="PS50926">
    <property type="entry name" value="TRAM"/>
    <property type="match status" value="1"/>
</dbReference>
<comment type="caution">
    <text evidence="10">The sequence shown here is derived from an EMBL/GenBank/DDBJ whole genome shotgun (WGS) entry which is preliminary data.</text>
</comment>
<dbReference type="Gene3D" id="2.40.50.1070">
    <property type="match status" value="1"/>
</dbReference>
<feature type="active site" evidence="7">
    <location>
        <position position="462"/>
    </location>
</feature>
<dbReference type="InterPro" id="IPR002792">
    <property type="entry name" value="TRAM_dom"/>
</dbReference>
<dbReference type="NCBIfam" id="TIGR00479">
    <property type="entry name" value="rumA"/>
    <property type="match status" value="1"/>
</dbReference>
<dbReference type="Pfam" id="PF05958">
    <property type="entry name" value="tRNA_U5-meth_tr"/>
    <property type="match status" value="1"/>
</dbReference>
<evidence type="ECO:0000256" key="3">
    <source>
        <dbReference type="ARBA" id="ARBA00022679"/>
    </source>
</evidence>
<dbReference type="EMBL" id="QJVJ01000023">
    <property type="protein sequence ID" value="PYI50074.1"/>
    <property type="molecule type" value="Genomic_DNA"/>
</dbReference>
<evidence type="ECO:0000256" key="2">
    <source>
        <dbReference type="ARBA" id="ARBA00022603"/>
    </source>
</evidence>
<keyword evidence="3 6" id="KW-0808">Transferase</keyword>
<feature type="domain" description="TRAM" evidence="9">
    <location>
        <begin position="42"/>
        <end position="100"/>
    </location>
</feature>
<dbReference type="PROSITE" id="PS51687">
    <property type="entry name" value="SAM_MT_RNA_M5U"/>
    <property type="match status" value="1"/>
</dbReference>
<feature type="compositionally biased region" description="Gly residues" evidence="8">
    <location>
        <begin position="20"/>
        <end position="33"/>
    </location>
</feature>
<protein>
    <submittedName>
        <fullName evidence="10">23S rRNA (Uracil(1939)-C(5))-methyltransferase RlmD</fullName>
    </submittedName>
</protein>
<evidence type="ECO:0000256" key="6">
    <source>
        <dbReference type="PROSITE-ProRule" id="PRU01024"/>
    </source>
</evidence>
<dbReference type="SUPFAM" id="SSF53335">
    <property type="entry name" value="S-adenosyl-L-methionine-dependent methyltransferases"/>
    <property type="match status" value="1"/>
</dbReference>
<keyword evidence="11" id="KW-1185">Reference proteome</keyword>
<evidence type="ECO:0000256" key="4">
    <source>
        <dbReference type="ARBA" id="ARBA00022691"/>
    </source>
</evidence>
<dbReference type="Pfam" id="PF01938">
    <property type="entry name" value="TRAM"/>
    <property type="match status" value="1"/>
</dbReference>
<keyword evidence="5" id="KW-0411">Iron-sulfur</keyword>
<keyword evidence="2 6" id="KW-0489">Methyltransferase</keyword>
<dbReference type="AlphaFoldDB" id="A0A2V5JXV7"/>
<comment type="similarity">
    <text evidence="6">Belongs to the class I-like SAM-binding methyltransferase superfamily. RNA M5U methyltransferase family.</text>
</comment>
<proteinExistence type="inferred from homology"/>
<name>A0A2V5JXV7_9BACL</name>
<dbReference type="GO" id="GO:0070475">
    <property type="term" value="P:rRNA base methylation"/>
    <property type="evidence" value="ECO:0007669"/>
    <property type="project" value="TreeGrafter"/>
</dbReference>
<evidence type="ECO:0000256" key="1">
    <source>
        <dbReference type="ARBA" id="ARBA00022485"/>
    </source>
</evidence>
<evidence type="ECO:0000256" key="8">
    <source>
        <dbReference type="SAM" id="MobiDB-lite"/>
    </source>
</evidence>
<dbReference type="InterPro" id="IPR029063">
    <property type="entry name" value="SAM-dependent_MTases_sf"/>
</dbReference>
<accession>A0A2V5JXV7</accession>
<dbReference type="CDD" id="cd02440">
    <property type="entry name" value="AdoMet_MTases"/>
    <property type="match status" value="1"/>
</dbReference>
<dbReference type="PROSITE" id="PS01230">
    <property type="entry name" value="TRMA_1"/>
    <property type="match status" value="1"/>
</dbReference>
<organism evidence="10 11">
    <name type="scientific">Paenibacillus flagellatus</name>
    <dbReference type="NCBI Taxonomy" id="2211139"/>
    <lineage>
        <taxon>Bacteria</taxon>
        <taxon>Bacillati</taxon>
        <taxon>Bacillota</taxon>
        <taxon>Bacilli</taxon>
        <taxon>Bacillales</taxon>
        <taxon>Paenibacillaceae</taxon>
        <taxon>Paenibacillus</taxon>
    </lineage>
</organism>
<keyword evidence="1" id="KW-0408">Iron</keyword>
<gene>
    <name evidence="10" type="ORF">DLM86_30990</name>
</gene>
<feature type="active site" description="Nucleophile" evidence="6">
    <location>
        <position position="462"/>
    </location>
</feature>
<dbReference type="PANTHER" id="PTHR11061:SF30">
    <property type="entry name" value="TRNA (URACIL(54)-C(5))-METHYLTRANSFERASE"/>
    <property type="match status" value="1"/>
</dbReference>
<feature type="binding site" evidence="6">
    <location>
        <position position="387"/>
    </location>
    <ligand>
        <name>S-adenosyl-L-methionine</name>
        <dbReference type="ChEBI" id="CHEBI:59789"/>
    </ligand>
</feature>
<keyword evidence="1" id="KW-0479">Metal-binding</keyword>
<evidence type="ECO:0000313" key="11">
    <source>
        <dbReference type="Proteomes" id="UP000247476"/>
    </source>
</evidence>
<feature type="region of interest" description="Disordered" evidence="8">
    <location>
        <begin position="1"/>
        <end position="43"/>
    </location>
</feature>
<dbReference type="OrthoDB" id="9804590at2"/>
<evidence type="ECO:0000259" key="9">
    <source>
        <dbReference type="PROSITE" id="PS50926"/>
    </source>
</evidence>
<dbReference type="FunFam" id="3.40.50.150:FF:000009">
    <property type="entry name" value="23S rRNA (Uracil(1939)-C(5))-methyltransferase RlmD"/>
    <property type="match status" value="1"/>
</dbReference>
<dbReference type="GO" id="GO:0070041">
    <property type="term" value="F:rRNA (uridine-C5-)-methyltransferase activity"/>
    <property type="evidence" value="ECO:0007669"/>
    <property type="project" value="TreeGrafter"/>
</dbReference>
<sequence length="507" mass="53835">MAQRNGRGGRTQRSGTAAGRPGGGRGGAQGGRGESPSSAPKPVAIGETVTAEVIGIGHEGEGVGRANGFTLFIRGALPGERVRARVTGLKKQFGYAELVEVLEASADRLVPPCPVYDECGGCQLQHLGYEAQLAAKRRIVADSLQRIGKLRVAGEGADSAAGEGAVIVRPTIGMKDPWRYRNKIQVPIGEREGGLVGGFYAAGSRRIVDADRCLIASEEADDAVRVVKAIARELGVPAYDADTGLGALRHVVVKTGYRTGETMVVLVTAGPELPQAERFAAKIAEAIPGVESVCHNVSDGSPGAVMGPETKVLWGRDRIYDAIGDVRFAISAHSFYQVNPVQTEALYGAALEYAGLTGEETVIDAYCGVGTISLFLARRAKRVYGVELVPEAVRDAQRNAELNGIDNAVFEAGRAEEVLPAWQERGIRADVIVVDPPRKGCDAALLDTIVAMRPARVVYVSCNPSTLARDLRVLEDGGFRTVEAQPVDMFPWTAHVECVIGMQRIDT</sequence>
<dbReference type="InterPro" id="IPR012340">
    <property type="entry name" value="NA-bd_OB-fold"/>
</dbReference>
<evidence type="ECO:0000256" key="5">
    <source>
        <dbReference type="ARBA" id="ARBA00023014"/>
    </source>
</evidence>
<dbReference type="RefSeq" id="WP_110844018.1">
    <property type="nucleotide sequence ID" value="NZ_QJVJ01000023.1"/>
</dbReference>
<evidence type="ECO:0000256" key="7">
    <source>
        <dbReference type="PROSITE-ProRule" id="PRU10015"/>
    </source>
</evidence>
<dbReference type="InterPro" id="IPR030390">
    <property type="entry name" value="MeTrfase_TrmA_AS"/>
</dbReference>
<dbReference type="SUPFAM" id="SSF50249">
    <property type="entry name" value="Nucleic acid-binding proteins"/>
    <property type="match status" value="1"/>
</dbReference>
<feature type="binding site" evidence="6">
    <location>
        <position position="366"/>
    </location>
    <ligand>
        <name>S-adenosyl-L-methionine</name>
        <dbReference type="ChEBI" id="CHEBI:59789"/>
    </ligand>
</feature>
<dbReference type="InterPro" id="IPR030391">
    <property type="entry name" value="MeTrfase_TrmA_CS"/>
</dbReference>
<dbReference type="FunFam" id="2.40.50.140:FF:000097">
    <property type="entry name" value="23S rRNA (uracil(1939)-C(5))-methyltransferase RlmD"/>
    <property type="match status" value="1"/>
</dbReference>
<dbReference type="InterPro" id="IPR010280">
    <property type="entry name" value="U5_MeTrfase_fam"/>
</dbReference>
<dbReference type="GO" id="GO:0051539">
    <property type="term" value="F:4 iron, 4 sulfur cluster binding"/>
    <property type="evidence" value="ECO:0007669"/>
    <property type="project" value="UniProtKB-KW"/>
</dbReference>
<reference evidence="10 11" key="1">
    <citation type="submission" date="2018-05" db="EMBL/GenBank/DDBJ databases">
        <title>Paenibacillus flagellatus sp. nov., isolated from selenium mineral soil.</title>
        <authorList>
            <person name="Dai X."/>
        </authorList>
    </citation>
    <scope>NUCLEOTIDE SEQUENCE [LARGE SCALE GENOMIC DNA]</scope>
    <source>
        <strain evidence="10 11">DXL2</strain>
    </source>
</reference>
<dbReference type="PANTHER" id="PTHR11061">
    <property type="entry name" value="RNA M5U METHYLTRANSFERASE"/>
    <property type="match status" value="1"/>
</dbReference>
<dbReference type="Gene3D" id="2.40.50.140">
    <property type="entry name" value="Nucleic acid-binding proteins"/>
    <property type="match status" value="1"/>
</dbReference>
<keyword evidence="4 6" id="KW-0949">S-adenosyl-L-methionine</keyword>
<dbReference type="PROSITE" id="PS01231">
    <property type="entry name" value="TRMA_2"/>
    <property type="match status" value="1"/>
</dbReference>